<reference evidence="4" key="2">
    <citation type="submission" date="2018-11" db="EMBL/GenBank/DDBJ databases">
        <title>Proposal to divide the Flavobacteriaceae and reorganize its genera based on Amino Acid Identity values calculated from whole genome sequences.</title>
        <authorList>
            <person name="Nicholson A.C."/>
            <person name="Gulvik C.A."/>
            <person name="Whitney A.M."/>
            <person name="Humrighouse B.W."/>
            <person name="Bell M."/>
            <person name="Holmes B."/>
            <person name="Steigerwalt A.G."/>
            <person name="Villarma A."/>
            <person name="Sheth M."/>
            <person name="Batra D."/>
            <person name="Pryor J."/>
            <person name="Bernardet J.-F."/>
            <person name="Hugo C."/>
            <person name="Kampfer P."/>
            <person name="Newman J."/>
            <person name="McQuiston J.R."/>
        </authorList>
    </citation>
    <scope>NUCLEOTIDE SEQUENCE [LARGE SCALE GENOMIC DNA]</scope>
    <source>
        <strain evidence="4">G0188</strain>
    </source>
</reference>
<reference evidence="2 3" key="1">
    <citation type="submission" date="2018-06" db="EMBL/GenBank/DDBJ databases">
        <authorList>
            <consortium name="Pathogen Informatics"/>
            <person name="Doyle S."/>
        </authorList>
    </citation>
    <scope>NUCLEOTIDE SEQUENCE [LARGE SCALE GENOMIC DNA]</scope>
    <source>
        <strain evidence="2 3">NCTC13533</strain>
    </source>
</reference>
<accession>A0A3G6NGR4</accession>
<dbReference type="Proteomes" id="UP000255224">
    <property type="component" value="Unassembled WGS sequence"/>
</dbReference>
<reference evidence="1" key="3">
    <citation type="submission" date="2018-11" db="EMBL/GenBank/DDBJ databases">
        <title>Proposal to divide the Flavobacteriaceae and reorganize its genera based on Amino Acid Identity values calculated from whole genome sequences.</title>
        <authorList>
            <person name="Nicholson A.C."/>
            <person name="Gulvik C.A."/>
            <person name="Whitney A.M."/>
            <person name="Humrighouse B.W."/>
            <person name="Bell M."/>
            <person name="Holmes B."/>
            <person name="Steigerwalt A."/>
            <person name="Villarma A."/>
            <person name="Sheth M."/>
            <person name="Batra D."/>
            <person name="Pryor J."/>
            <person name="Bernardet J.-F."/>
            <person name="Hugo C."/>
            <person name="Kampfer P."/>
            <person name="Newman J."/>
            <person name="Mcquiston J.R."/>
        </authorList>
    </citation>
    <scope>NUCLEOTIDE SEQUENCE [LARGE SCALE GENOMIC DNA]</scope>
    <source>
        <strain evidence="1">G0188</strain>
    </source>
</reference>
<keyword evidence="4" id="KW-1185">Reference proteome</keyword>
<dbReference type="EMBL" id="CP033920">
    <property type="protein sequence ID" value="AZA49229.1"/>
    <property type="molecule type" value="Genomic_DNA"/>
</dbReference>
<dbReference type="Proteomes" id="UP000273270">
    <property type="component" value="Chromosome"/>
</dbReference>
<organism evidence="2 3">
    <name type="scientific">Chryseobacterium carnipullorum</name>
    <dbReference type="NCBI Taxonomy" id="1124835"/>
    <lineage>
        <taxon>Bacteria</taxon>
        <taxon>Pseudomonadati</taxon>
        <taxon>Bacteroidota</taxon>
        <taxon>Flavobacteriia</taxon>
        <taxon>Flavobacteriales</taxon>
        <taxon>Weeksellaceae</taxon>
        <taxon>Chryseobacterium group</taxon>
        <taxon>Chryseobacterium</taxon>
    </lineage>
</organism>
<dbReference type="RefSeq" id="WP_123879335.1">
    <property type="nucleotide sequence ID" value="NZ_CP033920.1"/>
</dbReference>
<dbReference type="OrthoDB" id="1266715at2"/>
<accession>A0A376DQX2</accession>
<protein>
    <submittedName>
        <fullName evidence="2">Uncharacterized protein</fullName>
    </submittedName>
</protein>
<sequence>MSILNYAQNSNYNAFSGSAVVNDYFQVTSIVKYQAVRNLSSVSIRKAKTFLERNGINVKHDQIVSFDLFKNDVFVGFGDRESECVVESNNPINNLSPKVIIESKRDDIFYPKKNLDLKELIKHLRKDKNVNDKLWKGWIQILTYVEILKGDYSDANHISINVTSKELSNVFGIFSRKRDVPIELYLNFYLTEEKNYFNIAKMSIHENKKNQIAKHTCNIFNSNIDQFGNTNKLVVDISNPEHSGPSIPNIKIGALSLNQINRAVIDSNSLADVSINLKKIFEDAIK</sequence>
<gene>
    <name evidence="1" type="ORF">EG346_14050</name>
    <name evidence="2" type="ORF">NCTC13533_01265</name>
</gene>
<dbReference type="AlphaFoldDB" id="A0A376DQX2"/>
<dbReference type="KEGG" id="ccau:EG346_14050"/>
<evidence type="ECO:0000313" key="1">
    <source>
        <dbReference type="EMBL" id="AZA49229.1"/>
    </source>
</evidence>
<evidence type="ECO:0000313" key="3">
    <source>
        <dbReference type="Proteomes" id="UP000255224"/>
    </source>
</evidence>
<evidence type="ECO:0000313" key="4">
    <source>
        <dbReference type="Proteomes" id="UP000273270"/>
    </source>
</evidence>
<name>A0A376DQX2_CHRCU</name>
<evidence type="ECO:0000313" key="2">
    <source>
        <dbReference type="EMBL" id="STC94041.1"/>
    </source>
</evidence>
<proteinExistence type="predicted"/>
<dbReference type="EMBL" id="UFVQ01000003">
    <property type="protein sequence ID" value="STC94041.1"/>
    <property type="molecule type" value="Genomic_DNA"/>
</dbReference>